<dbReference type="EMBL" id="AHNQ02000027">
    <property type="protein sequence ID" value="EKO24883.1"/>
    <property type="molecule type" value="Genomic_DNA"/>
</dbReference>
<name>A0A0F6H9E3_LEPIR</name>
<organism evidence="1 2">
    <name type="scientific">Leptospira interrogans str. UI 12621</name>
    <dbReference type="NCBI Taxonomy" id="1049937"/>
    <lineage>
        <taxon>Bacteria</taxon>
        <taxon>Pseudomonadati</taxon>
        <taxon>Spirochaetota</taxon>
        <taxon>Spirochaetia</taxon>
        <taxon>Leptospirales</taxon>
        <taxon>Leptospiraceae</taxon>
        <taxon>Leptospira</taxon>
    </lineage>
</organism>
<dbReference type="AlphaFoldDB" id="A0A0F6H9E3"/>
<proteinExistence type="predicted"/>
<dbReference type="Proteomes" id="UP000006324">
    <property type="component" value="Unassembled WGS sequence"/>
</dbReference>
<evidence type="ECO:0000313" key="1">
    <source>
        <dbReference type="EMBL" id="EKO24883.1"/>
    </source>
</evidence>
<reference evidence="1 2" key="1">
    <citation type="submission" date="2012-09" db="EMBL/GenBank/DDBJ databases">
        <authorList>
            <person name="Harkins D.M."/>
            <person name="Durkin A.S."/>
            <person name="Brinkac L.M."/>
            <person name="Selengut J.D."/>
            <person name="Sanka R."/>
            <person name="DePew J."/>
            <person name="Purushe J."/>
            <person name="Chanthongthip A."/>
            <person name="Lattana O."/>
            <person name="Phetsouvanh R."/>
            <person name="Newton P.N."/>
            <person name="Vinetz J.M."/>
            <person name="Sutton G.G."/>
            <person name="Nelson W.C."/>
            <person name="Fouts D.E."/>
        </authorList>
    </citation>
    <scope>NUCLEOTIDE SEQUENCE [LARGE SCALE GENOMIC DNA]</scope>
    <source>
        <strain evidence="1 2">UI 12621</strain>
    </source>
</reference>
<gene>
    <name evidence="1" type="ORF">LEP1GSC104_0539</name>
</gene>
<comment type="caution">
    <text evidence="1">The sequence shown here is derived from an EMBL/GenBank/DDBJ whole genome shotgun (WGS) entry which is preliminary data.</text>
</comment>
<accession>A0A0F6H9E3</accession>
<sequence>MNFNFLILFLEGLSSEILFFMRDYRFISLQKLKPFCIL</sequence>
<evidence type="ECO:0000313" key="2">
    <source>
        <dbReference type="Proteomes" id="UP000006324"/>
    </source>
</evidence>
<protein>
    <submittedName>
        <fullName evidence="1">Uncharacterized protein</fullName>
    </submittedName>
</protein>